<evidence type="ECO:0000256" key="1">
    <source>
        <dbReference type="ARBA" id="ARBA00001412"/>
    </source>
</evidence>
<dbReference type="InterPro" id="IPR036156">
    <property type="entry name" value="Beta-gal/glucu_dom_sf"/>
</dbReference>
<dbReference type="InterPro" id="IPR006101">
    <property type="entry name" value="Glyco_hydro_2"/>
</dbReference>
<dbReference type="Gene3D" id="2.60.120.260">
    <property type="entry name" value="Galactose-binding domain-like"/>
    <property type="match status" value="1"/>
</dbReference>
<keyword evidence="5" id="KW-0326">Glycosidase</keyword>
<evidence type="ECO:0000259" key="8">
    <source>
        <dbReference type="SMART" id="SM01038"/>
    </source>
</evidence>
<gene>
    <name evidence="9" type="ORF">BJY01DRAFT_256957</name>
</gene>
<dbReference type="PANTHER" id="PTHR46323:SF2">
    <property type="entry name" value="BETA-GALACTOSIDASE"/>
    <property type="match status" value="1"/>
</dbReference>
<evidence type="ECO:0000256" key="7">
    <source>
        <dbReference type="ARBA" id="ARBA00032230"/>
    </source>
</evidence>
<proteinExistence type="inferred from homology"/>
<dbReference type="PRINTS" id="PR00132">
    <property type="entry name" value="GLHYDRLASE2"/>
</dbReference>
<evidence type="ECO:0000256" key="6">
    <source>
        <dbReference type="ARBA" id="ARBA00023316"/>
    </source>
</evidence>
<name>A0ABR4JNZ0_9EURO</name>
<dbReference type="Pfam" id="PF02837">
    <property type="entry name" value="Glyco_hydro_2_N"/>
    <property type="match status" value="1"/>
</dbReference>
<dbReference type="SUPFAM" id="SSF74650">
    <property type="entry name" value="Galactose mutarotase-like"/>
    <property type="match status" value="1"/>
</dbReference>
<dbReference type="Proteomes" id="UP001610446">
    <property type="component" value="Unassembled WGS sequence"/>
</dbReference>
<dbReference type="InterPro" id="IPR008979">
    <property type="entry name" value="Galactose-bd-like_sf"/>
</dbReference>
<accession>A0ABR4JNZ0</accession>
<dbReference type="InterPro" id="IPR006102">
    <property type="entry name" value="Ig-like_GH2"/>
</dbReference>
<dbReference type="SUPFAM" id="SSF49303">
    <property type="entry name" value="beta-Galactosidase/glucuronidase domain"/>
    <property type="match status" value="2"/>
</dbReference>
<dbReference type="SUPFAM" id="SSF49785">
    <property type="entry name" value="Galactose-binding domain-like"/>
    <property type="match status" value="1"/>
</dbReference>
<dbReference type="Pfam" id="PF02929">
    <property type="entry name" value="Bgal_small_N"/>
    <property type="match status" value="1"/>
</dbReference>
<dbReference type="SUPFAM" id="SSF51445">
    <property type="entry name" value="(Trans)glycosidases"/>
    <property type="match status" value="1"/>
</dbReference>
<evidence type="ECO:0000256" key="5">
    <source>
        <dbReference type="ARBA" id="ARBA00023295"/>
    </source>
</evidence>
<keyword evidence="10" id="KW-1185">Reference proteome</keyword>
<organism evidence="9 10">
    <name type="scientific">Aspergillus pseudoustus</name>
    <dbReference type="NCBI Taxonomy" id="1810923"/>
    <lineage>
        <taxon>Eukaryota</taxon>
        <taxon>Fungi</taxon>
        <taxon>Dikarya</taxon>
        <taxon>Ascomycota</taxon>
        <taxon>Pezizomycotina</taxon>
        <taxon>Eurotiomycetes</taxon>
        <taxon>Eurotiomycetidae</taxon>
        <taxon>Eurotiales</taxon>
        <taxon>Aspergillaceae</taxon>
        <taxon>Aspergillus</taxon>
        <taxon>Aspergillus subgen. Nidulantes</taxon>
    </lineage>
</organism>
<sequence>MPSFPEEAPDWNNLAVIHRNVLPPRASFVNYTSAAKALTYDENVSEKLSLNGVWKFHHAPNPFEAPEGFSQDTFDVSGWNDIPVPSSWQLEGYGGPQYLNKTYGIPVDQPNVPFDDNQTGSYIRRFTIPTAFQGQQLRLRFEGVDSAFHCWLNGTEIGYSQGARNPTEFDVSHVANFGSENILCVRVYQYCDGTYIEGQDQWRLSGIFRDVNLVAFPQAHIQDFHVRTLFDEQYVDADLEIAIEFSAGARASDQVSIKLLDQSKTAVIAQITEPIQPTQTSHTISIPVQSPKHWTAETPNLYHLVLQFGDQVLAQRVGFRQVEMKNGLLVVNGKRVVFKGANRHEHHPRHGRTVPEDLLRQDLLMMKRHNLNALRTCHQPSDPRLYGLADELGLWVMDEADLECHGYDTVEARSLSATERLLTAQEQHDLAFSRAGDWISDNPDWQEAYLDRARQLVTRDKNHPCVILWSLGNEAFQGRNFQAMYDWIREYDPTRPIHYEADIKARIVDVVSTMYPSLDKVRAFAESWDGKKPLFLVEFMHAMGNGPGNIQEYFDLFYEHPCLQGGWAWEWANHGMLTRSAQGIEYYGYGGDFGETQHDGHFIMDGLLTSEHQPGPGLLEYRKVVEPVQLVPGEASSSSSIHSVRIVNRYDFRDLSHLRCTYKIVGDGFHIAGDDEIPLPALFPGQTADLEIPPLPLSTIPEGKDAFLELNFTAKEADLSWERGAEVAWLQVPVQSPTSSADDISLSHTQADSPIQITKSAPAVLDIQSTNSRWAFDLVRGQLTAWTAGTSKILHTGPQLTIWRAPTDNDVSVGKDWTEKEVKHARPHTRAVSWKIDEFTNHAVIECRQRVAPAILEWSIDTTTTYTFSEDSVAIRVQGKPQGRNLPQTLPRLGLTLALPPDFTSATWFGRGPSESYRDKKHAQRFGRYSAAVSELSINYEYPQESGNRTNTRWVRFHTGSADTETKEKALQARFIGKPEGFDFQASHLHAHDVERATHIYELDPYRVPEVIVRLDAEHHGLGSESCGPPALPEYTLKLRPFDFTVLLRAE</sequence>
<protein>
    <recommendedName>
        <fullName evidence="3">beta-galactosidase</fullName>
        <ecNumber evidence="3">3.2.1.23</ecNumber>
    </recommendedName>
    <alternativeName>
        <fullName evidence="7">Lactase</fullName>
    </alternativeName>
</protein>
<comment type="caution">
    <text evidence="9">The sequence shown here is derived from an EMBL/GenBank/DDBJ whole genome shotgun (WGS) entry which is preliminary data.</text>
</comment>
<dbReference type="Gene3D" id="2.60.40.10">
    <property type="entry name" value="Immunoglobulins"/>
    <property type="match status" value="2"/>
</dbReference>
<dbReference type="InterPro" id="IPR013783">
    <property type="entry name" value="Ig-like_fold"/>
</dbReference>
<dbReference type="PANTHER" id="PTHR46323">
    <property type="entry name" value="BETA-GALACTOSIDASE"/>
    <property type="match status" value="1"/>
</dbReference>
<dbReference type="Gene3D" id="2.70.98.10">
    <property type="match status" value="1"/>
</dbReference>
<dbReference type="Pfam" id="PF16353">
    <property type="entry name" value="LacZ_4"/>
    <property type="match status" value="1"/>
</dbReference>
<dbReference type="SMART" id="SM01038">
    <property type="entry name" value="Bgal_small_N"/>
    <property type="match status" value="1"/>
</dbReference>
<dbReference type="InterPro" id="IPR014718">
    <property type="entry name" value="GH-type_carb-bd"/>
</dbReference>
<dbReference type="InterPro" id="IPR023232">
    <property type="entry name" value="Glyco_hydro_2_AS"/>
</dbReference>
<dbReference type="EMBL" id="JBFXLU010000106">
    <property type="protein sequence ID" value="KAL2841744.1"/>
    <property type="molecule type" value="Genomic_DNA"/>
</dbReference>
<evidence type="ECO:0000313" key="9">
    <source>
        <dbReference type="EMBL" id="KAL2841744.1"/>
    </source>
</evidence>
<dbReference type="Pfam" id="PF02836">
    <property type="entry name" value="Glyco_hydro_2_C"/>
    <property type="match status" value="1"/>
</dbReference>
<keyword evidence="4 9" id="KW-0378">Hydrolase</keyword>
<reference evidence="9 10" key="1">
    <citation type="submission" date="2024-07" db="EMBL/GenBank/DDBJ databases">
        <title>Section-level genome sequencing and comparative genomics of Aspergillus sections Usti and Cavernicolus.</title>
        <authorList>
            <consortium name="Lawrence Berkeley National Laboratory"/>
            <person name="Nybo J.L."/>
            <person name="Vesth T.C."/>
            <person name="Theobald S."/>
            <person name="Frisvad J.C."/>
            <person name="Larsen T.O."/>
            <person name="Kjaerboelling I."/>
            <person name="Rothschild-Mancinelli K."/>
            <person name="Lyhne E.K."/>
            <person name="Kogle M.E."/>
            <person name="Barry K."/>
            <person name="Clum A."/>
            <person name="Na H."/>
            <person name="Ledsgaard L."/>
            <person name="Lin J."/>
            <person name="Lipzen A."/>
            <person name="Kuo A."/>
            <person name="Riley R."/>
            <person name="Mondo S."/>
            <person name="Labutti K."/>
            <person name="Haridas S."/>
            <person name="Pangalinan J."/>
            <person name="Salamov A.A."/>
            <person name="Simmons B.A."/>
            <person name="Magnuson J.K."/>
            <person name="Chen J."/>
            <person name="Drula E."/>
            <person name="Henrissat B."/>
            <person name="Wiebenga A."/>
            <person name="Lubbers R.J."/>
            <person name="Gomes A.C."/>
            <person name="Makela M.R."/>
            <person name="Stajich J."/>
            <person name="Grigoriev I.V."/>
            <person name="Mortensen U.H."/>
            <person name="De Vries R.P."/>
            <person name="Baker S.E."/>
            <person name="Andersen M.R."/>
        </authorList>
    </citation>
    <scope>NUCLEOTIDE SEQUENCE [LARGE SCALE GENOMIC DNA]</scope>
    <source>
        <strain evidence="9 10">CBS 123904</strain>
    </source>
</reference>
<comment type="catalytic activity">
    <reaction evidence="1">
        <text>Hydrolysis of terminal non-reducing beta-D-galactose residues in beta-D-galactosides.</text>
        <dbReference type="EC" id="3.2.1.23"/>
    </reaction>
</comment>
<keyword evidence="6" id="KW-0961">Cell wall biogenesis/degradation</keyword>
<dbReference type="Gene3D" id="3.20.20.80">
    <property type="entry name" value="Glycosidases"/>
    <property type="match status" value="1"/>
</dbReference>
<dbReference type="EC" id="3.2.1.23" evidence="3"/>
<dbReference type="InterPro" id="IPR006103">
    <property type="entry name" value="Glyco_hydro_2_cat"/>
</dbReference>
<dbReference type="GO" id="GO:0016787">
    <property type="term" value="F:hydrolase activity"/>
    <property type="evidence" value="ECO:0007669"/>
    <property type="project" value="UniProtKB-KW"/>
</dbReference>
<dbReference type="InterPro" id="IPR017853">
    <property type="entry name" value="GH"/>
</dbReference>
<evidence type="ECO:0000256" key="2">
    <source>
        <dbReference type="ARBA" id="ARBA00007401"/>
    </source>
</evidence>
<comment type="similarity">
    <text evidence="2">Belongs to the glycosyl hydrolase 2 family.</text>
</comment>
<dbReference type="Pfam" id="PF00703">
    <property type="entry name" value="Glyco_hydro_2"/>
    <property type="match status" value="1"/>
</dbReference>
<evidence type="ECO:0000256" key="3">
    <source>
        <dbReference type="ARBA" id="ARBA00012756"/>
    </source>
</evidence>
<evidence type="ECO:0000313" key="10">
    <source>
        <dbReference type="Proteomes" id="UP001610446"/>
    </source>
</evidence>
<dbReference type="InterPro" id="IPR050347">
    <property type="entry name" value="Bact_Beta-galactosidase"/>
</dbReference>
<dbReference type="InterPro" id="IPR011013">
    <property type="entry name" value="Gal_mutarotase_sf_dom"/>
</dbReference>
<feature type="domain" description="Beta galactosidase small chain/" evidence="8">
    <location>
        <begin position="766"/>
        <end position="1049"/>
    </location>
</feature>
<dbReference type="PROSITE" id="PS00608">
    <property type="entry name" value="GLYCOSYL_HYDROL_F2_2"/>
    <property type="match status" value="1"/>
</dbReference>
<dbReference type="InterPro" id="IPR004199">
    <property type="entry name" value="B-gal_small/dom_5"/>
</dbReference>
<dbReference type="InterPro" id="IPR006104">
    <property type="entry name" value="Glyco_hydro_2_N"/>
</dbReference>
<evidence type="ECO:0000256" key="4">
    <source>
        <dbReference type="ARBA" id="ARBA00022801"/>
    </source>
</evidence>
<dbReference type="InterPro" id="IPR032312">
    <property type="entry name" value="LacZ_4"/>
</dbReference>